<evidence type="ECO:0000259" key="1">
    <source>
        <dbReference type="PROSITE" id="PS50404"/>
    </source>
</evidence>
<reference evidence="2" key="1">
    <citation type="submission" date="2020-05" db="EMBL/GenBank/DDBJ databases">
        <authorList>
            <person name="Wang L."/>
            <person name="Shao Z."/>
        </authorList>
    </citation>
    <scope>NUCLEOTIDE SEQUENCE</scope>
    <source>
        <strain evidence="2">MCCC 1A05776</strain>
    </source>
</reference>
<gene>
    <name evidence="2" type="ORF">HOP61_06965</name>
</gene>
<dbReference type="InterPro" id="IPR040079">
    <property type="entry name" value="Glutathione_S-Trfase"/>
</dbReference>
<dbReference type="SFLD" id="SFLDS00019">
    <property type="entry name" value="Glutathione_Transferase_(cytos"/>
    <property type="match status" value="1"/>
</dbReference>
<dbReference type="Proteomes" id="UP001320178">
    <property type="component" value="Unassembled WGS sequence"/>
</dbReference>
<dbReference type="GO" id="GO:0004364">
    <property type="term" value="F:glutathione transferase activity"/>
    <property type="evidence" value="ECO:0007669"/>
    <property type="project" value="TreeGrafter"/>
</dbReference>
<dbReference type="PROSITE" id="PS50404">
    <property type="entry name" value="GST_NTER"/>
    <property type="match status" value="1"/>
</dbReference>
<accession>A0AAW4YRX3</accession>
<dbReference type="InterPro" id="IPR036249">
    <property type="entry name" value="Thioredoxin-like_sf"/>
</dbReference>
<dbReference type="PANTHER" id="PTHR42673:SF4">
    <property type="entry name" value="MALEYLACETOACETATE ISOMERASE"/>
    <property type="match status" value="1"/>
</dbReference>
<dbReference type="SUPFAM" id="SSF52833">
    <property type="entry name" value="Thioredoxin-like"/>
    <property type="match status" value="1"/>
</dbReference>
<dbReference type="CDD" id="cd03194">
    <property type="entry name" value="GST_C_3"/>
    <property type="match status" value="1"/>
</dbReference>
<name>A0AAW4YRX3_9GAMM</name>
<protein>
    <submittedName>
        <fullName evidence="2">Glutathione S-transferase family protein</fullName>
    </submittedName>
</protein>
<dbReference type="RefSeq" id="WP_234238972.1">
    <property type="nucleotide sequence ID" value="NZ_JABFTS010000002.1"/>
</dbReference>
<dbReference type="Pfam" id="PF13409">
    <property type="entry name" value="GST_N_2"/>
    <property type="match status" value="1"/>
</dbReference>
<feature type="domain" description="GST N-terminal" evidence="1">
    <location>
        <begin position="1"/>
        <end position="81"/>
    </location>
</feature>
<dbReference type="Gene3D" id="3.40.30.10">
    <property type="entry name" value="Glutaredoxin"/>
    <property type="match status" value="1"/>
</dbReference>
<dbReference type="GO" id="GO:0006559">
    <property type="term" value="P:L-phenylalanine catabolic process"/>
    <property type="evidence" value="ECO:0007669"/>
    <property type="project" value="TreeGrafter"/>
</dbReference>
<dbReference type="InterPro" id="IPR036282">
    <property type="entry name" value="Glutathione-S-Trfase_C_sf"/>
</dbReference>
<comment type="caution">
    <text evidence="2">The sequence shown here is derived from an EMBL/GenBank/DDBJ whole genome shotgun (WGS) entry which is preliminary data.</text>
</comment>
<dbReference type="PANTHER" id="PTHR42673">
    <property type="entry name" value="MALEYLACETOACETATE ISOMERASE"/>
    <property type="match status" value="1"/>
</dbReference>
<dbReference type="GO" id="GO:0006749">
    <property type="term" value="P:glutathione metabolic process"/>
    <property type="evidence" value="ECO:0007669"/>
    <property type="project" value="TreeGrafter"/>
</dbReference>
<dbReference type="EMBL" id="JABFTS010000002">
    <property type="protein sequence ID" value="MCE8051027.1"/>
    <property type="molecule type" value="Genomic_DNA"/>
</dbReference>
<dbReference type="InterPro" id="IPR004045">
    <property type="entry name" value="Glutathione_S-Trfase_N"/>
</dbReference>
<reference evidence="2" key="2">
    <citation type="journal article" date="2021" name="Front. Microbiol.">
        <title>Aerobic Denitrification and Heterotrophic Sulfur Oxidation in the Genus Halomonas Revealed by Six Novel Species Characterizations and Genome-Based Analysis.</title>
        <authorList>
            <person name="Wang L."/>
            <person name="Shao Z."/>
        </authorList>
    </citation>
    <scope>NUCLEOTIDE SEQUENCE</scope>
    <source>
        <strain evidence="2">MCCC 1A05776</strain>
    </source>
</reference>
<sequence length="217" mass="24341">MKLVIGNKNYSSWSLRPWLLLRMHGLPFEEVRIPLSQDTTREALAAHTQAGKVPVLHDGDLTVWDSLAICEYLSECYLSGAGWPASRHERAEARALSAEMHAGFVELRTCMPMNCRASGRRVPISETLEAEIKRIEQIWTQGCGRYGHRGPWLFGEFSIADCMFAPVAFRFASYGVKLSAPAETYRQTLLRSAPMQQWAEQAKAEPEVIESAEVGIN</sequence>
<dbReference type="SUPFAM" id="SSF47616">
    <property type="entry name" value="GST C-terminal domain-like"/>
    <property type="match status" value="1"/>
</dbReference>
<dbReference type="GO" id="GO:0016034">
    <property type="term" value="F:maleylacetoacetate isomerase activity"/>
    <property type="evidence" value="ECO:0007669"/>
    <property type="project" value="TreeGrafter"/>
</dbReference>
<dbReference type="Gene3D" id="1.20.1050.10">
    <property type="match status" value="1"/>
</dbReference>
<dbReference type="AlphaFoldDB" id="A0AAW4YRX3"/>
<proteinExistence type="predicted"/>
<dbReference type="Pfam" id="PF13410">
    <property type="entry name" value="GST_C_2"/>
    <property type="match status" value="1"/>
</dbReference>
<evidence type="ECO:0000313" key="3">
    <source>
        <dbReference type="Proteomes" id="UP001320178"/>
    </source>
</evidence>
<dbReference type="CDD" id="cd03043">
    <property type="entry name" value="GST_N_1"/>
    <property type="match status" value="1"/>
</dbReference>
<organism evidence="2 3">
    <name type="scientific">Billgrantia desiderata</name>
    <dbReference type="NCBI Taxonomy" id="52021"/>
    <lineage>
        <taxon>Bacteria</taxon>
        <taxon>Pseudomonadati</taxon>
        <taxon>Pseudomonadota</taxon>
        <taxon>Gammaproteobacteria</taxon>
        <taxon>Oceanospirillales</taxon>
        <taxon>Halomonadaceae</taxon>
        <taxon>Billgrantia</taxon>
    </lineage>
</organism>
<evidence type="ECO:0000313" key="2">
    <source>
        <dbReference type="EMBL" id="MCE8051027.1"/>
    </source>
</evidence>